<dbReference type="Gene3D" id="3.40.50.300">
    <property type="entry name" value="P-loop containing nucleotide triphosphate hydrolases"/>
    <property type="match status" value="2"/>
</dbReference>
<evidence type="ECO:0000256" key="1">
    <source>
        <dbReference type="ARBA" id="ARBA00022448"/>
    </source>
</evidence>
<dbReference type="GO" id="GO:0016887">
    <property type="term" value="F:ATP hydrolysis activity"/>
    <property type="evidence" value="ECO:0007669"/>
    <property type="project" value="InterPro"/>
</dbReference>
<comment type="caution">
    <text evidence="6">The sequence shown here is derived from an EMBL/GenBank/DDBJ whole genome shotgun (WGS) entry which is preliminary data.</text>
</comment>
<evidence type="ECO:0000313" key="6">
    <source>
        <dbReference type="EMBL" id="RGT55161.1"/>
    </source>
</evidence>
<evidence type="ECO:0000256" key="4">
    <source>
        <dbReference type="SAM" id="Coils"/>
    </source>
</evidence>
<dbReference type="SMART" id="SM00382">
    <property type="entry name" value="AAA"/>
    <property type="match status" value="1"/>
</dbReference>
<keyword evidence="2" id="KW-0547">Nucleotide-binding</keyword>
<evidence type="ECO:0000259" key="5">
    <source>
        <dbReference type="PROSITE" id="PS50893"/>
    </source>
</evidence>
<dbReference type="RefSeq" id="WP_118765172.1">
    <property type="nucleotide sequence ID" value="NZ_CABJCF010000003.1"/>
</dbReference>
<accession>A0A412PD97</accession>
<reference evidence="6 7" key="1">
    <citation type="submission" date="2018-08" db="EMBL/GenBank/DDBJ databases">
        <title>A genome reference for cultivated species of the human gut microbiota.</title>
        <authorList>
            <person name="Zou Y."/>
            <person name="Xue W."/>
            <person name="Luo G."/>
        </authorList>
    </citation>
    <scope>NUCLEOTIDE SEQUENCE [LARGE SCALE GENOMIC DNA]</scope>
    <source>
        <strain evidence="6 7">AF18-46</strain>
    </source>
</reference>
<name>A0A412PD97_9FIRM</name>
<dbReference type="Gene3D" id="2.40.50.100">
    <property type="match status" value="1"/>
</dbReference>
<protein>
    <submittedName>
        <fullName evidence="6">ATP-binding cassette domain-containing protein</fullName>
    </submittedName>
</protein>
<dbReference type="InterPro" id="IPR017871">
    <property type="entry name" value="ABC_transporter-like_CS"/>
</dbReference>
<evidence type="ECO:0000256" key="2">
    <source>
        <dbReference type="ARBA" id="ARBA00022741"/>
    </source>
</evidence>
<dbReference type="InterPro" id="IPR003593">
    <property type="entry name" value="AAA+_ATPase"/>
</dbReference>
<feature type="coiled-coil region" evidence="4">
    <location>
        <begin position="181"/>
        <end position="212"/>
    </location>
</feature>
<dbReference type="GO" id="GO:0055052">
    <property type="term" value="C:ATP-binding cassette (ABC) transporter complex, substrate-binding subunit-containing"/>
    <property type="evidence" value="ECO:0007669"/>
    <property type="project" value="TreeGrafter"/>
</dbReference>
<evidence type="ECO:0000313" key="7">
    <source>
        <dbReference type="Proteomes" id="UP000284731"/>
    </source>
</evidence>
<keyword evidence="1" id="KW-0813">Transport</keyword>
<sequence length="544" mass="62062">MPEIKLTNITKRWGKFYAVDNLNLHIENNSFITILGPSGCGKTTTLRMIAGLETPTSGQIKIGDQIVFDSDQGINIPPNKRKVGFLFQNYALWPNMTVYDNISFGLKNIKEELPVMDIELKTTSDVIRSLQNTNKLIQIFEECREKEGKIDKKRLLLKLINTYTISKHTAEKIFKFNLHSSNAIEQDVKKYIQQFEEKKNKLIAAHQAKNETVNDKFEVLENGTVKTLVRRLSNEEIDLSVNRVARIVKIGMFMDRYPAELSGGQQQRVAIARTLAPEPQVLFMDEPLSNLDAKLRLEMRYELQRLHVETGSTFVYVTHDQMEAMTLSTKICLMNNGLLQQYDYPLSLYNKPNNLFCADFVGNPSINFLEAKGKQNQDGTFTFTVLDDKTAVFTPEHNLNMQEWFEQRDAEKHSNDLDEKSSTKVEKENKDEVFKYHIQKVNEDYISDDDVIITNEDFILGIRPEKITVDVNGKLDAAVDGSMPTGMESTLKLNINNYLLTSVIFGSQSFVIGDRVHITVLPYDILLYDRKSGKLIASGSVTIQ</sequence>
<dbReference type="InterPro" id="IPR008995">
    <property type="entry name" value="Mo/tungstate-bd_C_term_dom"/>
</dbReference>
<dbReference type="AlphaFoldDB" id="A0A412PD97"/>
<dbReference type="PANTHER" id="PTHR43875:SF1">
    <property type="entry name" value="OSMOPROTECTIVE COMPOUNDS UPTAKE ATP-BINDING PROTEIN GGTA"/>
    <property type="match status" value="1"/>
</dbReference>
<dbReference type="InterPro" id="IPR012340">
    <property type="entry name" value="NA-bd_OB-fold"/>
</dbReference>
<dbReference type="EMBL" id="QRWX01000003">
    <property type="protein sequence ID" value="RGT55161.1"/>
    <property type="molecule type" value="Genomic_DNA"/>
</dbReference>
<dbReference type="Pfam" id="PF00005">
    <property type="entry name" value="ABC_tran"/>
    <property type="match status" value="1"/>
</dbReference>
<dbReference type="InterPro" id="IPR003439">
    <property type="entry name" value="ABC_transporter-like_ATP-bd"/>
</dbReference>
<dbReference type="PROSITE" id="PS00211">
    <property type="entry name" value="ABC_TRANSPORTER_1"/>
    <property type="match status" value="1"/>
</dbReference>
<organism evidence="6 7">
    <name type="scientific">Solobacterium moorei</name>
    <dbReference type="NCBI Taxonomy" id="102148"/>
    <lineage>
        <taxon>Bacteria</taxon>
        <taxon>Bacillati</taxon>
        <taxon>Bacillota</taxon>
        <taxon>Erysipelotrichia</taxon>
        <taxon>Erysipelotrichales</taxon>
        <taxon>Erysipelotrichaceae</taxon>
        <taxon>Solobacterium</taxon>
    </lineage>
</organism>
<gene>
    <name evidence="6" type="ORF">DWX20_08425</name>
</gene>
<dbReference type="SUPFAM" id="SSF52540">
    <property type="entry name" value="P-loop containing nucleoside triphosphate hydrolases"/>
    <property type="match status" value="1"/>
</dbReference>
<dbReference type="SUPFAM" id="SSF50331">
    <property type="entry name" value="MOP-like"/>
    <property type="match status" value="1"/>
</dbReference>
<evidence type="ECO:0000256" key="3">
    <source>
        <dbReference type="ARBA" id="ARBA00022840"/>
    </source>
</evidence>
<dbReference type="Gene3D" id="2.40.50.140">
    <property type="entry name" value="Nucleic acid-binding proteins"/>
    <property type="match status" value="1"/>
</dbReference>
<dbReference type="PROSITE" id="PS50893">
    <property type="entry name" value="ABC_TRANSPORTER_2"/>
    <property type="match status" value="1"/>
</dbReference>
<dbReference type="InterPro" id="IPR027417">
    <property type="entry name" value="P-loop_NTPase"/>
</dbReference>
<keyword evidence="3 6" id="KW-0067">ATP-binding</keyword>
<dbReference type="GO" id="GO:0005524">
    <property type="term" value="F:ATP binding"/>
    <property type="evidence" value="ECO:0007669"/>
    <property type="project" value="UniProtKB-KW"/>
</dbReference>
<keyword evidence="4" id="KW-0175">Coiled coil</keyword>
<dbReference type="InterPro" id="IPR047641">
    <property type="entry name" value="ABC_transpr_MalK/UgpC-like"/>
</dbReference>
<dbReference type="Proteomes" id="UP000284731">
    <property type="component" value="Unassembled WGS sequence"/>
</dbReference>
<proteinExistence type="predicted"/>
<dbReference type="PANTHER" id="PTHR43875">
    <property type="entry name" value="MALTODEXTRIN IMPORT ATP-BINDING PROTEIN MSMX"/>
    <property type="match status" value="1"/>
</dbReference>
<feature type="domain" description="ABC transporter" evidence="5">
    <location>
        <begin position="4"/>
        <end position="361"/>
    </location>
</feature>